<evidence type="ECO:0000256" key="4">
    <source>
        <dbReference type="ARBA" id="ARBA00023015"/>
    </source>
</evidence>
<dbReference type="InterPro" id="IPR001867">
    <property type="entry name" value="OmpR/PhoB-type_DNA-bd"/>
</dbReference>
<feature type="DNA-binding region" description="OmpR/PhoB-type" evidence="8">
    <location>
        <begin position="135"/>
        <end position="234"/>
    </location>
</feature>
<dbReference type="SMART" id="SM00448">
    <property type="entry name" value="REC"/>
    <property type="match status" value="1"/>
</dbReference>
<comment type="caution">
    <text evidence="11">The sequence shown here is derived from an EMBL/GenBank/DDBJ whole genome shotgun (WGS) entry which is preliminary data.</text>
</comment>
<name>A0A7W1WSI3_9BACL</name>
<protein>
    <submittedName>
        <fullName evidence="11">Response regulator transcription factor</fullName>
    </submittedName>
</protein>
<dbReference type="Gene3D" id="6.10.250.690">
    <property type="match status" value="1"/>
</dbReference>
<comment type="subcellular location">
    <subcellularLocation>
        <location evidence="1">Cytoplasm</location>
    </subcellularLocation>
</comment>
<keyword evidence="2 7" id="KW-0597">Phosphoprotein</keyword>
<dbReference type="GO" id="GO:0000156">
    <property type="term" value="F:phosphorelay response regulator activity"/>
    <property type="evidence" value="ECO:0007669"/>
    <property type="project" value="TreeGrafter"/>
</dbReference>
<dbReference type="CDD" id="cd00383">
    <property type="entry name" value="trans_reg_C"/>
    <property type="match status" value="1"/>
</dbReference>
<evidence type="ECO:0000256" key="8">
    <source>
        <dbReference type="PROSITE-ProRule" id="PRU01091"/>
    </source>
</evidence>
<dbReference type="SMART" id="SM00862">
    <property type="entry name" value="Trans_reg_C"/>
    <property type="match status" value="1"/>
</dbReference>
<dbReference type="PANTHER" id="PTHR48111">
    <property type="entry name" value="REGULATOR OF RPOS"/>
    <property type="match status" value="1"/>
</dbReference>
<dbReference type="Gene3D" id="3.40.50.2300">
    <property type="match status" value="1"/>
</dbReference>
<evidence type="ECO:0000313" key="12">
    <source>
        <dbReference type="Proteomes" id="UP000535491"/>
    </source>
</evidence>
<dbReference type="PROSITE" id="PS51755">
    <property type="entry name" value="OMPR_PHOB"/>
    <property type="match status" value="1"/>
</dbReference>
<evidence type="ECO:0000256" key="6">
    <source>
        <dbReference type="ARBA" id="ARBA00023163"/>
    </source>
</evidence>
<proteinExistence type="predicted"/>
<evidence type="ECO:0000256" key="3">
    <source>
        <dbReference type="ARBA" id="ARBA00023012"/>
    </source>
</evidence>
<keyword evidence="3" id="KW-0902">Two-component regulatory system</keyword>
<evidence type="ECO:0000256" key="5">
    <source>
        <dbReference type="ARBA" id="ARBA00023125"/>
    </source>
</evidence>
<feature type="domain" description="OmpR/PhoB-type" evidence="10">
    <location>
        <begin position="135"/>
        <end position="234"/>
    </location>
</feature>
<dbReference type="InterPro" id="IPR001789">
    <property type="entry name" value="Sig_transdc_resp-reg_receiver"/>
</dbReference>
<gene>
    <name evidence="11" type="ORF">H1191_13205</name>
</gene>
<feature type="domain" description="Response regulatory" evidence="9">
    <location>
        <begin position="5"/>
        <end position="118"/>
    </location>
</feature>
<dbReference type="Pfam" id="PF00486">
    <property type="entry name" value="Trans_reg_C"/>
    <property type="match status" value="1"/>
</dbReference>
<keyword evidence="6" id="KW-0804">Transcription</keyword>
<keyword evidence="5 8" id="KW-0238">DNA-binding</keyword>
<keyword evidence="12" id="KW-1185">Reference proteome</keyword>
<dbReference type="FunFam" id="3.40.50.2300:FF:000001">
    <property type="entry name" value="DNA-binding response regulator PhoB"/>
    <property type="match status" value="1"/>
</dbReference>
<evidence type="ECO:0000259" key="10">
    <source>
        <dbReference type="PROSITE" id="PS51755"/>
    </source>
</evidence>
<keyword evidence="4" id="KW-0805">Transcription regulation</keyword>
<evidence type="ECO:0000256" key="7">
    <source>
        <dbReference type="PROSITE-ProRule" id="PRU00169"/>
    </source>
</evidence>
<evidence type="ECO:0000259" key="9">
    <source>
        <dbReference type="PROSITE" id="PS50110"/>
    </source>
</evidence>
<evidence type="ECO:0000256" key="2">
    <source>
        <dbReference type="ARBA" id="ARBA00022553"/>
    </source>
</evidence>
<dbReference type="Proteomes" id="UP000535491">
    <property type="component" value="Unassembled WGS sequence"/>
</dbReference>
<dbReference type="FunFam" id="1.10.10.10:FF:000018">
    <property type="entry name" value="DNA-binding response regulator ResD"/>
    <property type="match status" value="1"/>
</dbReference>
<feature type="modified residue" description="4-aspartylphosphate" evidence="7">
    <location>
        <position position="54"/>
    </location>
</feature>
<evidence type="ECO:0000256" key="1">
    <source>
        <dbReference type="ARBA" id="ARBA00004496"/>
    </source>
</evidence>
<dbReference type="Pfam" id="PF00072">
    <property type="entry name" value="Response_reg"/>
    <property type="match status" value="1"/>
</dbReference>
<organism evidence="11 12">
    <name type="scientific">Paenactinomyces guangxiensis</name>
    <dbReference type="NCBI Taxonomy" id="1490290"/>
    <lineage>
        <taxon>Bacteria</taxon>
        <taxon>Bacillati</taxon>
        <taxon>Bacillota</taxon>
        <taxon>Bacilli</taxon>
        <taxon>Bacillales</taxon>
        <taxon>Thermoactinomycetaceae</taxon>
        <taxon>Paenactinomyces</taxon>
    </lineage>
</organism>
<dbReference type="GO" id="GO:0000976">
    <property type="term" value="F:transcription cis-regulatory region binding"/>
    <property type="evidence" value="ECO:0007669"/>
    <property type="project" value="TreeGrafter"/>
</dbReference>
<dbReference type="InterPro" id="IPR039420">
    <property type="entry name" value="WalR-like"/>
</dbReference>
<dbReference type="GO" id="GO:0032993">
    <property type="term" value="C:protein-DNA complex"/>
    <property type="evidence" value="ECO:0007669"/>
    <property type="project" value="TreeGrafter"/>
</dbReference>
<dbReference type="GO" id="GO:0005829">
    <property type="term" value="C:cytosol"/>
    <property type="evidence" value="ECO:0007669"/>
    <property type="project" value="TreeGrafter"/>
</dbReference>
<dbReference type="InterPro" id="IPR036388">
    <property type="entry name" value="WH-like_DNA-bd_sf"/>
</dbReference>
<dbReference type="PROSITE" id="PS50110">
    <property type="entry name" value="RESPONSE_REGULATORY"/>
    <property type="match status" value="1"/>
</dbReference>
<dbReference type="AlphaFoldDB" id="A0A7W1WSI3"/>
<dbReference type="GO" id="GO:0006355">
    <property type="term" value="P:regulation of DNA-templated transcription"/>
    <property type="evidence" value="ECO:0007669"/>
    <property type="project" value="InterPro"/>
</dbReference>
<evidence type="ECO:0000313" key="11">
    <source>
        <dbReference type="EMBL" id="MBA4495264.1"/>
    </source>
</evidence>
<dbReference type="PANTHER" id="PTHR48111:SF26">
    <property type="entry name" value="STAGE 0 SPORULATION PROTEIN A HOMOLOG"/>
    <property type="match status" value="1"/>
</dbReference>
<dbReference type="InterPro" id="IPR011006">
    <property type="entry name" value="CheY-like_superfamily"/>
</dbReference>
<dbReference type="SUPFAM" id="SSF52172">
    <property type="entry name" value="CheY-like"/>
    <property type="match status" value="1"/>
</dbReference>
<reference evidence="11 12" key="1">
    <citation type="submission" date="2020-07" db="EMBL/GenBank/DDBJ databases">
        <authorList>
            <person name="Feng H."/>
        </authorList>
    </citation>
    <scope>NUCLEOTIDE SEQUENCE [LARGE SCALE GENOMIC DNA]</scope>
    <source>
        <strain evidence="12">s-10</strain>
    </source>
</reference>
<accession>A0A7W1WSI3</accession>
<dbReference type="Gene3D" id="1.10.10.10">
    <property type="entry name" value="Winged helix-like DNA-binding domain superfamily/Winged helix DNA-binding domain"/>
    <property type="match status" value="1"/>
</dbReference>
<sequence>MKNTNILMIEDDPEINRLISKYLAKEGYTLVQAFDGKEALEKFAQSHFSLIILDLMLPVIDGLEVMRRIREVSTVPILLLTAKREDTDKVIGLGAGADDYIVKPFSVFELVARVKAHLRRYIYFNHHGSIPGGGKNIIVHGDLKLDTENCTLTRRGEPVDLTAKEYHILKLFLSYPQRVFTKEQLFNQVWGEEFMGDENTVMVHISRLRSKIEDSPDKPKYIKTVWGFGYKLGDGK</sequence>
<dbReference type="EMBL" id="JACEIQ010000013">
    <property type="protein sequence ID" value="MBA4495264.1"/>
    <property type="molecule type" value="Genomic_DNA"/>
</dbReference>